<evidence type="ECO:0008006" key="3">
    <source>
        <dbReference type="Google" id="ProtNLM"/>
    </source>
</evidence>
<keyword evidence="2" id="KW-1185">Reference proteome</keyword>
<evidence type="ECO:0000313" key="2">
    <source>
        <dbReference type="Proteomes" id="UP000184513"/>
    </source>
</evidence>
<evidence type="ECO:0000313" key="1">
    <source>
        <dbReference type="EMBL" id="SHN30722.1"/>
    </source>
</evidence>
<dbReference type="AlphaFoldDB" id="A0A1M7QIR4"/>
<proteinExistence type="predicted"/>
<sequence length="84" mass="9082">MKNVVKTSKWLRWTAAGAFGLMLTLNVMVGLDFEKGNVLPSLTLSNLSNTANAQSETGHAYNDFDGYDCCKGAGNCYISDPKIC</sequence>
<gene>
    <name evidence="1" type="ORF">SAMN04488057_11873</name>
</gene>
<protein>
    <recommendedName>
        <fullName evidence="3">NVEALA protein</fullName>
    </recommendedName>
</protein>
<accession>A0A1M7QIR4</accession>
<organism evidence="1 2">
    <name type="scientific">Cyclobacterium lianum</name>
    <dbReference type="NCBI Taxonomy" id="388280"/>
    <lineage>
        <taxon>Bacteria</taxon>
        <taxon>Pseudomonadati</taxon>
        <taxon>Bacteroidota</taxon>
        <taxon>Cytophagia</taxon>
        <taxon>Cytophagales</taxon>
        <taxon>Cyclobacteriaceae</taxon>
        <taxon>Cyclobacterium</taxon>
    </lineage>
</organism>
<dbReference type="STRING" id="388280.SAMN04488057_11873"/>
<dbReference type="EMBL" id="FRCY01000018">
    <property type="protein sequence ID" value="SHN30722.1"/>
    <property type="molecule type" value="Genomic_DNA"/>
</dbReference>
<reference evidence="1 2" key="1">
    <citation type="submission" date="2016-11" db="EMBL/GenBank/DDBJ databases">
        <authorList>
            <person name="Jaros S."/>
            <person name="Januszkiewicz K."/>
            <person name="Wedrychowicz H."/>
        </authorList>
    </citation>
    <scope>NUCLEOTIDE SEQUENCE [LARGE SCALE GENOMIC DNA]</scope>
    <source>
        <strain evidence="1 2">CGMCC 1.6102</strain>
    </source>
</reference>
<dbReference type="Proteomes" id="UP000184513">
    <property type="component" value="Unassembled WGS sequence"/>
</dbReference>
<dbReference type="RefSeq" id="WP_073097513.1">
    <property type="nucleotide sequence ID" value="NZ_FRCY01000018.1"/>
</dbReference>
<dbReference type="OrthoDB" id="840423at2"/>
<name>A0A1M7QIR4_9BACT</name>